<sequence>MVRYINITPKMTDAVIQHLRENFFADEPLNKAVALCERGESHAALEQMCIATMNDGHSVAAVEGDIVDRILECRIISVSEQARGKGVAKGLMEKSIEQAKTNGFRLFKADATGAYSQRICSSFGMEPISTVRYDNYFDEEGRLVFQVPPPHEALVVMVKKLGDDNQ</sequence>
<feature type="domain" description="N-acetyltransferase" evidence="1">
    <location>
        <begin position="6"/>
        <end position="162"/>
    </location>
</feature>
<protein>
    <recommendedName>
        <fullName evidence="1">N-acetyltransferase domain-containing protein</fullName>
    </recommendedName>
</protein>
<dbReference type="PROSITE" id="PS51186">
    <property type="entry name" value="GNAT"/>
    <property type="match status" value="1"/>
</dbReference>
<name>A0A8S0Z6E7_ARCPL</name>
<organism evidence="2 3">
    <name type="scientific">Arctia plantaginis</name>
    <name type="common">Wood tiger moth</name>
    <name type="synonym">Phalaena plantaginis</name>
    <dbReference type="NCBI Taxonomy" id="874455"/>
    <lineage>
        <taxon>Eukaryota</taxon>
        <taxon>Metazoa</taxon>
        <taxon>Ecdysozoa</taxon>
        <taxon>Arthropoda</taxon>
        <taxon>Hexapoda</taxon>
        <taxon>Insecta</taxon>
        <taxon>Pterygota</taxon>
        <taxon>Neoptera</taxon>
        <taxon>Endopterygota</taxon>
        <taxon>Lepidoptera</taxon>
        <taxon>Glossata</taxon>
        <taxon>Ditrysia</taxon>
        <taxon>Noctuoidea</taxon>
        <taxon>Erebidae</taxon>
        <taxon>Arctiinae</taxon>
        <taxon>Arctia</taxon>
    </lineage>
</organism>
<dbReference type="AlphaFoldDB" id="A0A8S0Z6E7"/>
<dbReference type="SUPFAM" id="SSF55729">
    <property type="entry name" value="Acyl-CoA N-acyltransferases (Nat)"/>
    <property type="match status" value="1"/>
</dbReference>
<dbReference type="InterPro" id="IPR000182">
    <property type="entry name" value="GNAT_dom"/>
</dbReference>
<dbReference type="PANTHER" id="PTHR20905">
    <property type="entry name" value="N-ACETYLTRANSFERASE-RELATED"/>
    <property type="match status" value="1"/>
</dbReference>
<comment type="caution">
    <text evidence="2">The sequence shown here is derived from an EMBL/GenBank/DDBJ whole genome shotgun (WGS) entry which is preliminary data.</text>
</comment>
<dbReference type="Gene3D" id="3.40.630.30">
    <property type="match status" value="2"/>
</dbReference>
<dbReference type="PANTHER" id="PTHR20905:SF32">
    <property type="entry name" value="ARYLALKYLAMINE N-ACETYLTRANSFERASE-LIKE 7, ISOFORM A"/>
    <property type="match status" value="1"/>
</dbReference>
<reference evidence="2 3" key="1">
    <citation type="submission" date="2020-04" db="EMBL/GenBank/DDBJ databases">
        <authorList>
            <person name="Wallbank WR R."/>
            <person name="Pardo Diaz C."/>
            <person name="Kozak K."/>
            <person name="Martin S."/>
            <person name="Jiggins C."/>
            <person name="Moest M."/>
            <person name="Warren A I."/>
            <person name="Byers J.R.P. K."/>
            <person name="Montejo-Kovacevich G."/>
            <person name="Yen C E."/>
        </authorList>
    </citation>
    <scope>NUCLEOTIDE SEQUENCE [LARGE SCALE GENOMIC DNA]</scope>
</reference>
<dbReference type="InterPro" id="IPR016181">
    <property type="entry name" value="Acyl_CoA_acyltransferase"/>
</dbReference>
<evidence type="ECO:0000313" key="3">
    <source>
        <dbReference type="Proteomes" id="UP000494106"/>
    </source>
</evidence>
<dbReference type="CDD" id="cd04301">
    <property type="entry name" value="NAT_SF"/>
    <property type="match status" value="1"/>
</dbReference>
<dbReference type="GO" id="GO:0008080">
    <property type="term" value="F:N-acetyltransferase activity"/>
    <property type="evidence" value="ECO:0007669"/>
    <property type="project" value="TreeGrafter"/>
</dbReference>
<dbReference type="OrthoDB" id="2115692at2759"/>
<keyword evidence="3" id="KW-1185">Reference proteome</keyword>
<dbReference type="Pfam" id="PF00583">
    <property type="entry name" value="Acetyltransf_1"/>
    <property type="match status" value="1"/>
</dbReference>
<accession>A0A8S0Z6E7</accession>
<gene>
    <name evidence="2" type="ORF">APLA_LOCUS3374</name>
</gene>
<evidence type="ECO:0000313" key="2">
    <source>
        <dbReference type="EMBL" id="CAB3227816.1"/>
    </source>
</evidence>
<dbReference type="Proteomes" id="UP000494106">
    <property type="component" value="Unassembled WGS sequence"/>
</dbReference>
<proteinExistence type="predicted"/>
<dbReference type="EMBL" id="CADEBC010000301">
    <property type="protein sequence ID" value="CAB3227816.1"/>
    <property type="molecule type" value="Genomic_DNA"/>
</dbReference>
<evidence type="ECO:0000259" key="1">
    <source>
        <dbReference type="PROSITE" id="PS51186"/>
    </source>
</evidence>